<dbReference type="STRING" id="546266.NEIMUCOT_03564"/>
<dbReference type="AlphaFoldDB" id="D2ZSI2"/>
<protein>
    <submittedName>
        <fullName evidence="1">Uncharacterized protein</fullName>
    </submittedName>
</protein>
<organism evidence="1 2">
    <name type="scientific">Neisseria mucosa (strain ATCC 25996 / DSM 4631 / NCTC 10774 / M26)</name>
    <dbReference type="NCBI Taxonomy" id="546266"/>
    <lineage>
        <taxon>Bacteria</taxon>
        <taxon>Pseudomonadati</taxon>
        <taxon>Pseudomonadota</taxon>
        <taxon>Betaproteobacteria</taxon>
        <taxon>Neisseriales</taxon>
        <taxon>Neisseriaceae</taxon>
        <taxon>Neisseria</taxon>
    </lineage>
</organism>
<reference evidence="1 2" key="1">
    <citation type="submission" date="2009-10" db="EMBL/GenBank/DDBJ databases">
        <authorList>
            <person name="Weinstock G."/>
            <person name="Sodergren E."/>
            <person name="Clifton S."/>
            <person name="Fulton L."/>
            <person name="Fulton B."/>
            <person name="Courtney L."/>
            <person name="Fronick C."/>
            <person name="Harrison M."/>
            <person name="Strong C."/>
            <person name="Farmer C."/>
            <person name="Delahaunty K."/>
            <person name="Markovic C."/>
            <person name="Hall O."/>
            <person name="Minx P."/>
            <person name="Tomlinson C."/>
            <person name="Mitreva M."/>
            <person name="Nelson J."/>
            <person name="Hou S."/>
            <person name="Wollam A."/>
            <person name="Pepin K.H."/>
            <person name="Johnson M."/>
            <person name="Bhonagiri V."/>
            <person name="Nash W.E."/>
            <person name="Warren W."/>
            <person name="Chinwalla A."/>
            <person name="Mardis E.R."/>
            <person name="Wilson R.K."/>
        </authorList>
    </citation>
    <scope>NUCLEOTIDE SEQUENCE [LARGE SCALE GENOMIC DNA]</scope>
    <source>
        <strain evidence="2">ATCC 25996 / DSM 4631 / NCTC 10774 / M26</strain>
    </source>
</reference>
<accession>D2ZSI2</accession>
<name>D2ZSI2_NEIM2</name>
<gene>
    <name evidence="1" type="ORF">NEIMUCOT_03564</name>
</gene>
<dbReference type="EMBL" id="ACDX02000001">
    <property type="protein sequence ID" value="EFC89765.1"/>
    <property type="molecule type" value="Genomic_DNA"/>
</dbReference>
<evidence type="ECO:0000313" key="2">
    <source>
        <dbReference type="Proteomes" id="UP000003344"/>
    </source>
</evidence>
<sequence>MLGLQPNLHFAQLHIIKRSSENQFGVFRRPFADFGLSIRLFKS</sequence>
<proteinExistence type="predicted"/>
<evidence type="ECO:0000313" key="1">
    <source>
        <dbReference type="EMBL" id="EFC89765.1"/>
    </source>
</evidence>
<dbReference type="Proteomes" id="UP000003344">
    <property type="component" value="Unassembled WGS sequence"/>
</dbReference>
<comment type="caution">
    <text evidence="1">The sequence shown here is derived from an EMBL/GenBank/DDBJ whole genome shotgun (WGS) entry which is preliminary data.</text>
</comment>